<feature type="domain" description="PPM-type phosphatase" evidence="3">
    <location>
        <begin position="131"/>
        <end position="344"/>
    </location>
</feature>
<evidence type="ECO:0000256" key="1">
    <source>
        <dbReference type="ARBA" id="ARBA00022801"/>
    </source>
</evidence>
<name>A0A7G9RF26_9ACTN</name>
<dbReference type="SMART" id="SM00331">
    <property type="entry name" value="PP2C_SIG"/>
    <property type="match status" value="1"/>
</dbReference>
<dbReference type="InterPro" id="IPR001932">
    <property type="entry name" value="PPM-type_phosphatase-like_dom"/>
</dbReference>
<dbReference type="SUPFAM" id="SSF81606">
    <property type="entry name" value="PP2C-like"/>
    <property type="match status" value="1"/>
</dbReference>
<dbReference type="PANTHER" id="PTHR43156">
    <property type="entry name" value="STAGE II SPORULATION PROTEIN E-RELATED"/>
    <property type="match status" value="1"/>
</dbReference>
<evidence type="ECO:0000259" key="3">
    <source>
        <dbReference type="SMART" id="SM00331"/>
    </source>
</evidence>
<feature type="transmembrane region" description="Helical" evidence="2">
    <location>
        <begin position="81"/>
        <end position="101"/>
    </location>
</feature>
<dbReference type="Gene3D" id="3.60.40.10">
    <property type="entry name" value="PPM-type phosphatase domain"/>
    <property type="match status" value="1"/>
</dbReference>
<keyword evidence="1" id="KW-0378">Hydrolase</keyword>
<dbReference type="EMBL" id="CP060713">
    <property type="protein sequence ID" value="QNN54201.1"/>
    <property type="molecule type" value="Genomic_DNA"/>
</dbReference>
<dbReference type="KEGG" id="nmes:H9L09_07575"/>
<sequence length="346" mass="36673">MATRGWSRLSDLTAPLVVLAVIVTVDVVLGPDVVISGAYAIAAVLAGAITTVRRTAVVAGLSIALSAVSGLWNQNFTTLDFEIRLLLTLTLSALAIVSATIRTRRERALRHMTVIAETAQRALLRGMPEAVGSVGFAARYVSATQEALVGGDLYEVAASPFGVRVVVGDVRGKGLDAVLMAGTVLGGFRRSAFSRPTLTAVARDMDEVVRAVAGEEDFVTAVLAEFHEDHTVTLVNCGHHPPLLVTTTRDGILVDTGEPEPPLGLAPRPAAVTWPWPEGSRILLYTDGLVEARNGRGAFFPLVDHAAALQKGSLHEALDGLLRQVIDHAGRRVNDDLALVLVEHRA</sequence>
<accession>A0A7G9RF26</accession>
<keyword evidence="5" id="KW-1185">Reference proteome</keyword>
<protein>
    <submittedName>
        <fullName evidence="4">Serine/threonine-protein phosphatase</fullName>
    </submittedName>
</protein>
<keyword evidence="2" id="KW-0812">Transmembrane</keyword>
<gene>
    <name evidence="4" type="ORF">H9L09_07575</name>
</gene>
<dbReference type="GO" id="GO:0016791">
    <property type="term" value="F:phosphatase activity"/>
    <property type="evidence" value="ECO:0007669"/>
    <property type="project" value="TreeGrafter"/>
</dbReference>
<dbReference type="Pfam" id="PF07228">
    <property type="entry name" value="SpoIIE"/>
    <property type="match status" value="1"/>
</dbReference>
<dbReference type="InterPro" id="IPR052016">
    <property type="entry name" value="Bact_Sigma-Reg"/>
</dbReference>
<feature type="transmembrane region" description="Helical" evidence="2">
    <location>
        <begin position="12"/>
        <end position="29"/>
    </location>
</feature>
<evidence type="ECO:0000313" key="4">
    <source>
        <dbReference type="EMBL" id="QNN54201.1"/>
    </source>
</evidence>
<dbReference type="RefSeq" id="WP_187580041.1">
    <property type="nucleotide sequence ID" value="NZ_CP060713.1"/>
</dbReference>
<feature type="transmembrane region" description="Helical" evidence="2">
    <location>
        <begin position="57"/>
        <end position="75"/>
    </location>
</feature>
<organism evidence="4 5">
    <name type="scientific">Nocardioides mesophilus</name>
    <dbReference type="NCBI Taxonomy" id="433659"/>
    <lineage>
        <taxon>Bacteria</taxon>
        <taxon>Bacillati</taxon>
        <taxon>Actinomycetota</taxon>
        <taxon>Actinomycetes</taxon>
        <taxon>Propionibacteriales</taxon>
        <taxon>Nocardioidaceae</taxon>
        <taxon>Nocardioides</taxon>
    </lineage>
</organism>
<dbReference type="Proteomes" id="UP000515947">
    <property type="component" value="Chromosome"/>
</dbReference>
<evidence type="ECO:0000313" key="5">
    <source>
        <dbReference type="Proteomes" id="UP000515947"/>
    </source>
</evidence>
<evidence type="ECO:0000256" key="2">
    <source>
        <dbReference type="SAM" id="Phobius"/>
    </source>
</evidence>
<keyword evidence="2" id="KW-0472">Membrane</keyword>
<dbReference type="AlphaFoldDB" id="A0A7G9RF26"/>
<reference evidence="4 5" key="1">
    <citation type="submission" date="2020-08" db="EMBL/GenBank/DDBJ databases">
        <title>Genome sequence of Nocardioides mesophilus KACC 16243T.</title>
        <authorList>
            <person name="Hyun D.-W."/>
            <person name="Bae J.-W."/>
        </authorList>
    </citation>
    <scope>NUCLEOTIDE SEQUENCE [LARGE SCALE GENOMIC DNA]</scope>
    <source>
        <strain evidence="4 5">KACC 16243</strain>
    </source>
</reference>
<dbReference type="PANTHER" id="PTHR43156:SF2">
    <property type="entry name" value="STAGE II SPORULATION PROTEIN E"/>
    <property type="match status" value="1"/>
</dbReference>
<keyword evidence="2" id="KW-1133">Transmembrane helix</keyword>
<proteinExistence type="predicted"/>
<dbReference type="InterPro" id="IPR036457">
    <property type="entry name" value="PPM-type-like_dom_sf"/>
</dbReference>